<feature type="domain" description="GFO/IDH/MocA-like oxidoreductase" evidence="2">
    <location>
        <begin position="132"/>
        <end position="255"/>
    </location>
</feature>
<proteinExistence type="predicted"/>
<dbReference type="InterPro" id="IPR036291">
    <property type="entry name" value="NAD(P)-bd_dom_sf"/>
</dbReference>
<dbReference type="Pfam" id="PF22725">
    <property type="entry name" value="GFO_IDH_MocA_C3"/>
    <property type="match status" value="1"/>
</dbReference>
<accession>A0A917K866</accession>
<dbReference type="SUPFAM" id="SSF51735">
    <property type="entry name" value="NAD(P)-binding Rossmann-fold domains"/>
    <property type="match status" value="1"/>
</dbReference>
<dbReference type="Gene3D" id="3.40.50.720">
    <property type="entry name" value="NAD(P)-binding Rossmann-like Domain"/>
    <property type="match status" value="1"/>
</dbReference>
<dbReference type="Proteomes" id="UP000637695">
    <property type="component" value="Unassembled WGS sequence"/>
</dbReference>
<comment type="caution">
    <text evidence="3">The sequence shown here is derived from an EMBL/GenBank/DDBJ whole genome shotgun (WGS) entry which is preliminary data.</text>
</comment>
<dbReference type="InterPro" id="IPR055170">
    <property type="entry name" value="GFO_IDH_MocA-like_dom"/>
</dbReference>
<dbReference type="EMBL" id="BMOY01000013">
    <property type="protein sequence ID" value="GGJ03510.1"/>
    <property type="molecule type" value="Genomic_DNA"/>
</dbReference>
<protein>
    <submittedName>
        <fullName evidence="3">Oxidoreductase</fullName>
    </submittedName>
</protein>
<reference evidence="3" key="2">
    <citation type="submission" date="2020-09" db="EMBL/GenBank/DDBJ databases">
        <authorList>
            <person name="Sun Q."/>
            <person name="Ohkuma M."/>
        </authorList>
    </citation>
    <scope>NUCLEOTIDE SEQUENCE</scope>
    <source>
        <strain evidence="3">JCM 18487</strain>
    </source>
</reference>
<dbReference type="AlphaFoldDB" id="A0A917K866"/>
<dbReference type="PANTHER" id="PTHR43249">
    <property type="entry name" value="UDP-N-ACETYL-2-AMINO-2-DEOXY-D-GLUCURONATE OXIDASE"/>
    <property type="match status" value="1"/>
</dbReference>
<evidence type="ECO:0000259" key="1">
    <source>
        <dbReference type="Pfam" id="PF01408"/>
    </source>
</evidence>
<dbReference type="SUPFAM" id="SSF55347">
    <property type="entry name" value="Glyceraldehyde-3-phosphate dehydrogenase-like, C-terminal domain"/>
    <property type="match status" value="1"/>
</dbReference>
<keyword evidence="4" id="KW-1185">Reference proteome</keyword>
<evidence type="ECO:0000313" key="4">
    <source>
        <dbReference type="Proteomes" id="UP000637695"/>
    </source>
</evidence>
<sequence>MAERIGFGIIGGGVISRTHADAILKTEGARLVAVADIVEAKGRAMAEVYGILWYRDYQEMLARPDIQVVTIATPSGLHAQMAIDAARAGKHVVVEKPLDVQLDKADAVIAACRRAGVKLAVISQHRFDAATQAVKRLLDAGRLGRLVLGEAQMYWYRSQGYYDSGAWRGTWALDGGGALMNQSIHNVDVLQYLMGPVEEVYAHTGTFAHERIEVEDAAVATLRFRNGALGTIVATTAAYPGLPVRITVVGSEGTAVIENDTLAHVYVKPAAGDHPYGDPAAVDLRDDPGVMPPELAARFDGTHRVQFQDMVDAIREGRDPLVDGEEGRKPLEIILAIYESARMGRPVRLPLRRPAEEGVRVGESV</sequence>
<reference evidence="3" key="1">
    <citation type="journal article" date="2014" name="Int. J. Syst. Evol. Microbiol.">
        <title>Complete genome sequence of Corynebacterium casei LMG S-19264T (=DSM 44701T), isolated from a smear-ripened cheese.</title>
        <authorList>
            <consortium name="US DOE Joint Genome Institute (JGI-PGF)"/>
            <person name="Walter F."/>
            <person name="Albersmeier A."/>
            <person name="Kalinowski J."/>
            <person name="Ruckert C."/>
        </authorList>
    </citation>
    <scope>NUCLEOTIDE SEQUENCE</scope>
    <source>
        <strain evidence="3">JCM 18487</strain>
    </source>
</reference>
<dbReference type="PANTHER" id="PTHR43249:SF1">
    <property type="entry name" value="D-GLUCOSIDE 3-DEHYDROGENASE"/>
    <property type="match status" value="1"/>
</dbReference>
<gene>
    <name evidence="3" type="ORF">GCM10010885_11000</name>
</gene>
<evidence type="ECO:0000313" key="3">
    <source>
        <dbReference type="EMBL" id="GGJ03510.1"/>
    </source>
</evidence>
<feature type="domain" description="Gfo/Idh/MocA-like oxidoreductase N-terminal" evidence="1">
    <location>
        <begin position="6"/>
        <end position="121"/>
    </location>
</feature>
<dbReference type="GO" id="GO:0000166">
    <property type="term" value="F:nucleotide binding"/>
    <property type="evidence" value="ECO:0007669"/>
    <property type="project" value="InterPro"/>
</dbReference>
<evidence type="ECO:0000259" key="2">
    <source>
        <dbReference type="Pfam" id="PF22725"/>
    </source>
</evidence>
<dbReference type="RefSeq" id="WP_229776459.1">
    <property type="nucleotide sequence ID" value="NZ_BMOY01000013.1"/>
</dbReference>
<dbReference type="InterPro" id="IPR000683">
    <property type="entry name" value="Gfo/Idh/MocA-like_OxRdtase_N"/>
</dbReference>
<dbReference type="Gene3D" id="3.30.360.10">
    <property type="entry name" value="Dihydrodipicolinate Reductase, domain 2"/>
    <property type="match status" value="1"/>
</dbReference>
<organism evidence="3 4">
    <name type="scientific">Alicyclobacillus cellulosilyticus</name>
    <dbReference type="NCBI Taxonomy" id="1003997"/>
    <lineage>
        <taxon>Bacteria</taxon>
        <taxon>Bacillati</taxon>
        <taxon>Bacillota</taxon>
        <taxon>Bacilli</taxon>
        <taxon>Bacillales</taxon>
        <taxon>Alicyclobacillaceae</taxon>
        <taxon>Alicyclobacillus</taxon>
    </lineage>
</organism>
<name>A0A917K866_9BACL</name>
<dbReference type="Pfam" id="PF01408">
    <property type="entry name" value="GFO_IDH_MocA"/>
    <property type="match status" value="1"/>
</dbReference>
<dbReference type="InterPro" id="IPR052515">
    <property type="entry name" value="Gfo/Idh/MocA_Oxidoreductase"/>
</dbReference>